<dbReference type="GO" id="GO:0005829">
    <property type="term" value="C:cytosol"/>
    <property type="evidence" value="ECO:0007669"/>
    <property type="project" value="TreeGrafter"/>
</dbReference>
<evidence type="ECO:0000256" key="8">
    <source>
        <dbReference type="ARBA" id="ARBA00023098"/>
    </source>
</evidence>
<keyword evidence="16" id="KW-1185">Reference proteome</keyword>
<dbReference type="InterPro" id="IPR014030">
    <property type="entry name" value="Ketoacyl_synth_N"/>
</dbReference>
<dbReference type="InterPro" id="IPR014031">
    <property type="entry name" value="Ketoacyl_synth_C"/>
</dbReference>
<dbReference type="UniPathway" id="UPA00094"/>
<dbReference type="PANTHER" id="PTHR11712:SF321">
    <property type="entry name" value="3-OXOACYL-[ACYL-CARRIER-PROTEIN] SYNTHASE 2"/>
    <property type="match status" value="1"/>
</dbReference>
<dbReference type="NCBIfam" id="TIGR03150">
    <property type="entry name" value="fabF"/>
    <property type="match status" value="1"/>
</dbReference>
<comment type="pathway">
    <text evidence="1 11">Lipid metabolism; fatty acid biosynthesis.</text>
</comment>
<reference evidence="15 16" key="1">
    <citation type="submission" date="2020-03" db="EMBL/GenBank/DDBJ databases">
        <title>Complete genome sequence of Monaibacterium sp. ALG8 with diverse plasmids.</title>
        <authorList>
            <person name="Sun C."/>
        </authorList>
    </citation>
    <scope>NUCLEOTIDE SEQUENCE [LARGE SCALE GENOMIC DNA]</scope>
    <source>
        <strain evidence="15 16">ALG8</strain>
    </source>
</reference>
<dbReference type="FunFam" id="3.40.47.10:FF:000024">
    <property type="entry name" value="3-oxoacyl-[acyl-carrier-protein] synthase, mitochondrial"/>
    <property type="match status" value="1"/>
</dbReference>
<name>A0A6G7VMV1_9RHOB</name>
<dbReference type="InterPro" id="IPR017568">
    <property type="entry name" value="3-oxoacyl-ACP_synth-2"/>
</dbReference>
<keyword evidence="7" id="KW-0276">Fatty acid metabolism</keyword>
<proteinExistence type="inferred from homology"/>
<evidence type="ECO:0000313" key="15">
    <source>
        <dbReference type="EMBL" id="QIK41351.1"/>
    </source>
</evidence>
<evidence type="ECO:0000259" key="14">
    <source>
        <dbReference type="PROSITE" id="PS52004"/>
    </source>
</evidence>
<comment type="function">
    <text evidence="11">Involved in the type II fatty acid elongation cycle. Catalyzes the elongation of a wide range of acyl-ACP by the addition of two carbons from malonyl-ACP to an acyl acceptor. Can efficiently catalyze the conversion of palmitoleoyl-ACP (cis-hexadec-9-enoyl-ACP) to cis-vaccenoyl-ACP (cis-octadec-11-enoyl-ACP), an essential step in the thermal regulation of fatty acid composition.</text>
</comment>
<dbReference type="SMART" id="SM00825">
    <property type="entry name" value="PKS_KS"/>
    <property type="match status" value="1"/>
</dbReference>
<dbReference type="NCBIfam" id="NF005589">
    <property type="entry name" value="PRK07314.1"/>
    <property type="match status" value="1"/>
</dbReference>
<accession>A0A6G7VMV1</accession>
<protein>
    <recommendedName>
        <fullName evidence="4 11">3-oxoacyl-[acyl-carrier-protein] synthase 2</fullName>
        <ecNumber evidence="3 11">2.3.1.179</ecNumber>
    </recommendedName>
</protein>
<dbReference type="AlphaFoldDB" id="A0A6G7VMV1"/>
<keyword evidence="8" id="KW-0443">Lipid metabolism</keyword>
<dbReference type="GO" id="GO:0006633">
    <property type="term" value="P:fatty acid biosynthetic process"/>
    <property type="evidence" value="ECO:0007669"/>
    <property type="project" value="UniProtKB-UniRule"/>
</dbReference>
<dbReference type="PROSITE" id="PS52004">
    <property type="entry name" value="KS3_2"/>
    <property type="match status" value="1"/>
</dbReference>
<dbReference type="PIRSF" id="PIRSF000447">
    <property type="entry name" value="KAS_II"/>
    <property type="match status" value="1"/>
</dbReference>
<evidence type="ECO:0000256" key="13">
    <source>
        <dbReference type="RuleBase" id="RU003694"/>
    </source>
</evidence>
<dbReference type="FunFam" id="3.40.47.10:FF:000015">
    <property type="entry name" value="3-oxoacyl-[acyl-carrier-protein] synthase, mitochondrial"/>
    <property type="match status" value="1"/>
</dbReference>
<dbReference type="NCBIfam" id="NF004970">
    <property type="entry name" value="PRK06333.1"/>
    <property type="match status" value="1"/>
</dbReference>
<comment type="catalytic activity">
    <reaction evidence="11">
        <text>a fatty acyl-[ACP] + malonyl-[ACP] + H(+) = a 3-oxoacyl-[ACP] + holo-[ACP] + CO2</text>
        <dbReference type="Rhea" id="RHEA:22836"/>
        <dbReference type="Rhea" id="RHEA-COMP:9623"/>
        <dbReference type="Rhea" id="RHEA-COMP:9685"/>
        <dbReference type="Rhea" id="RHEA-COMP:9916"/>
        <dbReference type="Rhea" id="RHEA-COMP:14125"/>
        <dbReference type="ChEBI" id="CHEBI:15378"/>
        <dbReference type="ChEBI" id="CHEBI:16526"/>
        <dbReference type="ChEBI" id="CHEBI:64479"/>
        <dbReference type="ChEBI" id="CHEBI:78449"/>
        <dbReference type="ChEBI" id="CHEBI:78776"/>
        <dbReference type="ChEBI" id="CHEBI:138651"/>
    </reaction>
</comment>
<keyword evidence="9 11" id="KW-0275">Fatty acid biosynthesis</keyword>
<dbReference type="CDD" id="cd00834">
    <property type="entry name" value="KAS_I_II"/>
    <property type="match status" value="1"/>
</dbReference>
<evidence type="ECO:0000256" key="12">
    <source>
        <dbReference type="PIRSR" id="PIRSR000447-1"/>
    </source>
</evidence>
<comment type="catalytic activity">
    <reaction evidence="11">
        <text>(9Z)-hexadecenoyl-[ACP] + malonyl-[ACP] + H(+) = 3-oxo-(11Z)-octadecenoyl-[ACP] + holo-[ACP] + CO2</text>
        <dbReference type="Rhea" id="RHEA:55040"/>
        <dbReference type="Rhea" id="RHEA-COMP:9623"/>
        <dbReference type="Rhea" id="RHEA-COMP:9685"/>
        <dbReference type="Rhea" id="RHEA-COMP:10800"/>
        <dbReference type="Rhea" id="RHEA-COMP:14074"/>
        <dbReference type="ChEBI" id="CHEBI:15378"/>
        <dbReference type="ChEBI" id="CHEBI:16526"/>
        <dbReference type="ChEBI" id="CHEBI:64479"/>
        <dbReference type="ChEBI" id="CHEBI:78449"/>
        <dbReference type="ChEBI" id="CHEBI:83989"/>
        <dbReference type="ChEBI" id="CHEBI:138538"/>
        <dbReference type="EC" id="2.3.1.179"/>
    </reaction>
</comment>
<evidence type="ECO:0000256" key="2">
    <source>
        <dbReference type="ARBA" id="ARBA00008467"/>
    </source>
</evidence>
<dbReference type="KEGG" id="mon:G8E03_11565"/>
<evidence type="ECO:0000256" key="11">
    <source>
        <dbReference type="PIRNR" id="PIRNR000447"/>
    </source>
</evidence>
<comment type="similarity">
    <text evidence="2 11 13">Belongs to the thiolase-like superfamily. Beta-ketoacyl-ACP synthases family.</text>
</comment>
<evidence type="ECO:0000256" key="4">
    <source>
        <dbReference type="ARBA" id="ARBA00014657"/>
    </source>
</evidence>
<feature type="domain" description="Ketosynthase family 3 (KS3)" evidence="14">
    <location>
        <begin position="1"/>
        <end position="417"/>
    </location>
</feature>
<dbReference type="Pfam" id="PF00109">
    <property type="entry name" value="ketoacyl-synt"/>
    <property type="match status" value="1"/>
</dbReference>
<evidence type="ECO:0000256" key="10">
    <source>
        <dbReference type="ARBA" id="ARBA00023315"/>
    </source>
</evidence>
<dbReference type="RefSeq" id="WP_166191959.1">
    <property type="nucleotide sequence ID" value="NZ_CP049811.1"/>
</dbReference>
<keyword evidence="5 11" id="KW-0444">Lipid biosynthesis</keyword>
<dbReference type="InterPro" id="IPR018201">
    <property type="entry name" value="Ketoacyl_synth_AS"/>
</dbReference>
<evidence type="ECO:0000256" key="7">
    <source>
        <dbReference type="ARBA" id="ARBA00022832"/>
    </source>
</evidence>
<dbReference type="Proteomes" id="UP000500791">
    <property type="component" value="Chromosome"/>
</dbReference>
<dbReference type="PANTHER" id="PTHR11712">
    <property type="entry name" value="POLYKETIDE SYNTHASE-RELATED"/>
    <property type="match status" value="1"/>
</dbReference>
<dbReference type="InterPro" id="IPR020841">
    <property type="entry name" value="PKS_Beta-ketoAc_synthase_dom"/>
</dbReference>
<dbReference type="Pfam" id="PF02801">
    <property type="entry name" value="Ketoacyl-synt_C"/>
    <property type="match status" value="1"/>
</dbReference>
<dbReference type="PROSITE" id="PS00606">
    <property type="entry name" value="KS3_1"/>
    <property type="match status" value="1"/>
</dbReference>
<evidence type="ECO:0000256" key="9">
    <source>
        <dbReference type="ARBA" id="ARBA00023160"/>
    </source>
</evidence>
<dbReference type="EC" id="2.3.1.179" evidence="3 11"/>
<organism evidence="15 16">
    <name type="scientific">Pontivivens nitratireducens</name>
    <dbReference type="NCBI Taxonomy" id="2758038"/>
    <lineage>
        <taxon>Bacteria</taxon>
        <taxon>Pseudomonadati</taxon>
        <taxon>Pseudomonadota</taxon>
        <taxon>Alphaproteobacteria</taxon>
        <taxon>Rhodobacterales</taxon>
        <taxon>Paracoccaceae</taxon>
        <taxon>Pontivivens</taxon>
    </lineage>
</organism>
<dbReference type="InterPro" id="IPR000794">
    <property type="entry name" value="Beta-ketoacyl_synthase"/>
</dbReference>
<evidence type="ECO:0000256" key="5">
    <source>
        <dbReference type="ARBA" id="ARBA00022516"/>
    </source>
</evidence>
<dbReference type="EMBL" id="CP049811">
    <property type="protein sequence ID" value="QIK41351.1"/>
    <property type="molecule type" value="Genomic_DNA"/>
</dbReference>
<evidence type="ECO:0000313" key="16">
    <source>
        <dbReference type="Proteomes" id="UP000500791"/>
    </source>
</evidence>
<evidence type="ECO:0000256" key="3">
    <source>
        <dbReference type="ARBA" id="ARBA00012356"/>
    </source>
</evidence>
<keyword evidence="10 11" id="KW-0012">Acyltransferase</keyword>
<dbReference type="Gene3D" id="3.40.47.10">
    <property type="match status" value="2"/>
</dbReference>
<feature type="active site" description="For beta-ketoacyl synthase activity" evidence="12">
    <location>
        <position position="170"/>
    </location>
</feature>
<dbReference type="GO" id="GO:0004315">
    <property type="term" value="F:3-oxoacyl-[acyl-carrier-protein] synthase activity"/>
    <property type="evidence" value="ECO:0007669"/>
    <property type="project" value="UniProtKB-UniRule"/>
</dbReference>
<keyword evidence="6 11" id="KW-0808">Transferase</keyword>
<dbReference type="InterPro" id="IPR016039">
    <property type="entry name" value="Thiolase-like"/>
</dbReference>
<sequence length="418" mass="43382">MRRVVVTGLGMVTPLACGVEETWSRLLDGQSGAGPITKFDAENLATKIACEVPKGDGSEGSFNPDDWMSPKDARKVDTFILFAMAAATQAVEDSGWKPEDAEGQNRTGVMIGSGIGGLESIAQTTLLLKEKGPRRVSPFFIPGSLINLCSGQVSIKYGFKGPNHAVVTACSTGAHAIGDASRLIQFGDADVMVAGGAESAICELGIAGFNACKALSTGYNDTPEKASRPYDKDRDGFVMGEGAGVVVLEEYEHAVARGAKIYAEVVGYGLSGDAYHITAPADDGDGAFRSMSAAIERAGLTPADVDYINAHGTSTMADTIELGAVERLLGDAAAEATMSSTKSATGHLLGAAGAIEAIFAILAIRDQVAPPTINLDNPAVETALDLAPNTKRERKIDVALSNSFGFGGTNASVLFRKV</sequence>
<dbReference type="SUPFAM" id="SSF53901">
    <property type="entry name" value="Thiolase-like"/>
    <property type="match status" value="2"/>
</dbReference>
<evidence type="ECO:0000256" key="6">
    <source>
        <dbReference type="ARBA" id="ARBA00022679"/>
    </source>
</evidence>
<evidence type="ECO:0000256" key="1">
    <source>
        <dbReference type="ARBA" id="ARBA00005194"/>
    </source>
</evidence>
<gene>
    <name evidence="15" type="primary">fabF</name>
    <name evidence="15" type="ORF">G8E03_11565</name>
</gene>